<evidence type="ECO:0000256" key="5">
    <source>
        <dbReference type="ARBA" id="ARBA00022801"/>
    </source>
</evidence>
<keyword evidence="9" id="KW-0812">Transmembrane</keyword>
<evidence type="ECO:0000256" key="6">
    <source>
        <dbReference type="ARBA" id="ARBA00022833"/>
    </source>
</evidence>
<keyword evidence="3" id="KW-0645">Protease</keyword>
<dbReference type="InterPro" id="IPR000718">
    <property type="entry name" value="Peptidase_M13"/>
</dbReference>
<keyword evidence="9" id="KW-1133">Transmembrane helix</keyword>
<feature type="domain" description="Peptidase M13 C-terminal" evidence="10">
    <location>
        <begin position="699"/>
        <end position="904"/>
    </location>
</feature>
<comment type="caution">
    <text evidence="12">The sequence shown here is derived from an EMBL/GenBank/DDBJ whole genome shotgun (WGS) entry which is preliminary data.</text>
</comment>
<dbReference type="GO" id="GO:0046872">
    <property type="term" value="F:metal ion binding"/>
    <property type="evidence" value="ECO:0007669"/>
    <property type="project" value="UniProtKB-KW"/>
</dbReference>
<evidence type="ECO:0000256" key="9">
    <source>
        <dbReference type="SAM" id="Phobius"/>
    </source>
</evidence>
<dbReference type="PANTHER" id="PTHR11733">
    <property type="entry name" value="ZINC METALLOPROTEASE FAMILY M13 NEPRILYSIN-RELATED"/>
    <property type="match status" value="1"/>
</dbReference>
<dbReference type="CDD" id="cd08662">
    <property type="entry name" value="M13"/>
    <property type="match status" value="1"/>
</dbReference>
<dbReference type="InterPro" id="IPR024079">
    <property type="entry name" value="MetalloPept_cat_dom_sf"/>
</dbReference>
<dbReference type="GO" id="GO:0005886">
    <property type="term" value="C:plasma membrane"/>
    <property type="evidence" value="ECO:0007669"/>
    <property type="project" value="TreeGrafter"/>
</dbReference>
<sequence>QSVGIMASLRDVIEMQVAGEQQQQQQERPSGLSFRGIWSRSPEVKILAVVVTVAMFALAATVAGLVISGSPSDMSTFHEESSMISDPAFAPAAAALRSKELRKEQVSKNVNSPHPSVKDRTSEDFEQVEEPLEHVRGHSNSRDRHVTHKEKEPVQPAEGYELVEEPVKKVKEHDYRERHNSHNLANVVEVPPQKTEEKTVNNSDKRYSTRLASSKNDKGFNVCETPECAVEAAALVESMDLSVNPCEDFFTFACGGYIDKHPIEENGAIGTFYEAADILDKRLHLILERPADPDAPAPLHMTHDHYQACMDLDTADAVGLEPLVGHLNEEGLGGWPMTMENWDIDNFHLESAIANLRRINIHAIFSLGVDANILNTSEYILYGDVGHVPLGYLLTAALPPETLAEYRDYMLANAQQIRDYIGSSITDDEMIVQIDDVIDFEVKFSKMLIKDIAQVTDNIYFSNVSSLQSSMDLASPGAFSWLSFLRAMFTGTDVMIGDDERIITFDGPYYQDVANLLAEVGPRTLGNFIAWYWVFDLGQETTYAMRNLTRGFQTVLTGEEQPDDRWQHCMLQTNYDLGFALARDYVDEFFPATAKEETEELVEDIRSSFQSLLDENTWMEPEDLIVAREKLLAIDPFAAYPDWIMDDQQLTDGFEGLHIESGTLVENLYNIGKWLDFWSLASLRDTPEHSFLFPPTVVNAFYNPSENTITILAGILQRPFYAHNSLAALNYGGIGMVIGHEMTHGFDNTGRLFDKDGNLAQWWSDESVVAYKERAQCFVDQYNQFTPPELIAVGLNNSVDGQHTLGENIADNGGIREAFKAYQLYVERYGEEPRLPGLDEFTPDHLFYLGQAQVWCEHKSPASLLLQLAYDPHSPGRFRILGPLSNDREFSRVWNCPAESTMNRGDDSCLLW</sequence>
<evidence type="ECO:0000256" key="4">
    <source>
        <dbReference type="ARBA" id="ARBA00022723"/>
    </source>
</evidence>
<dbReference type="SUPFAM" id="SSF55486">
    <property type="entry name" value="Metalloproteases ('zincins'), catalytic domain"/>
    <property type="match status" value="1"/>
</dbReference>
<keyword evidence="6" id="KW-0862">Zinc</keyword>
<evidence type="ECO:0000256" key="7">
    <source>
        <dbReference type="ARBA" id="ARBA00023049"/>
    </source>
</evidence>
<evidence type="ECO:0000256" key="2">
    <source>
        <dbReference type="ARBA" id="ARBA00007357"/>
    </source>
</evidence>
<evidence type="ECO:0000256" key="1">
    <source>
        <dbReference type="ARBA" id="ARBA00001947"/>
    </source>
</evidence>
<keyword evidence="4" id="KW-0479">Metal-binding</keyword>
<comment type="cofactor">
    <cofactor evidence="1">
        <name>Zn(2+)</name>
        <dbReference type="ChEBI" id="CHEBI:29105"/>
    </cofactor>
</comment>
<feature type="compositionally biased region" description="Basic and acidic residues" evidence="8">
    <location>
        <begin position="131"/>
        <end position="153"/>
    </location>
</feature>
<dbReference type="Pfam" id="PF01431">
    <property type="entry name" value="Peptidase_M13"/>
    <property type="match status" value="1"/>
</dbReference>
<dbReference type="Pfam" id="PF05649">
    <property type="entry name" value="Peptidase_M13_N"/>
    <property type="match status" value="1"/>
</dbReference>
<dbReference type="AlphaFoldDB" id="A0AAV2R5R8"/>
<dbReference type="GO" id="GO:0016485">
    <property type="term" value="P:protein processing"/>
    <property type="evidence" value="ECO:0007669"/>
    <property type="project" value="TreeGrafter"/>
</dbReference>
<accession>A0AAV2R5R8</accession>
<evidence type="ECO:0000259" key="10">
    <source>
        <dbReference type="Pfam" id="PF01431"/>
    </source>
</evidence>
<name>A0AAV2R5R8_MEGNR</name>
<evidence type="ECO:0000313" key="12">
    <source>
        <dbReference type="EMBL" id="CAL4116128.1"/>
    </source>
</evidence>
<dbReference type="PANTHER" id="PTHR11733:SF237">
    <property type="entry name" value="NEPRILYSIN-LIKE 4"/>
    <property type="match status" value="1"/>
</dbReference>
<evidence type="ECO:0000256" key="3">
    <source>
        <dbReference type="ARBA" id="ARBA00022670"/>
    </source>
</evidence>
<dbReference type="PROSITE" id="PS51885">
    <property type="entry name" value="NEPRILYSIN"/>
    <property type="match status" value="1"/>
</dbReference>
<feature type="non-terminal residue" evidence="12">
    <location>
        <position position="1"/>
    </location>
</feature>
<evidence type="ECO:0000313" key="13">
    <source>
        <dbReference type="Proteomes" id="UP001497623"/>
    </source>
</evidence>
<dbReference type="InterPro" id="IPR042089">
    <property type="entry name" value="Peptidase_M13_dom_2"/>
</dbReference>
<evidence type="ECO:0000259" key="11">
    <source>
        <dbReference type="Pfam" id="PF05649"/>
    </source>
</evidence>
<keyword evidence="13" id="KW-1185">Reference proteome</keyword>
<feature type="region of interest" description="Disordered" evidence="8">
    <location>
        <begin position="103"/>
        <end position="156"/>
    </location>
</feature>
<keyword evidence="9" id="KW-0472">Membrane</keyword>
<dbReference type="Gene3D" id="1.10.1380.10">
    <property type="entry name" value="Neutral endopeptidase , domain2"/>
    <property type="match status" value="1"/>
</dbReference>
<feature type="transmembrane region" description="Helical" evidence="9">
    <location>
        <begin position="46"/>
        <end position="67"/>
    </location>
</feature>
<dbReference type="PRINTS" id="PR00786">
    <property type="entry name" value="NEPRILYSIN"/>
</dbReference>
<dbReference type="EMBL" id="CAXKWB010016448">
    <property type="protein sequence ID" value="CAL4116128.1"/>
    <property type="molecule type" value="Genomic_DNA"/>
</dbReference>
<comment type="similarity">
    <text evidence="2">Belongs to the peptidase M13 family.</text>
</comment>
<dbReference type="InterPro" id="IPR018497">
    <property type="entry name" value="Peptidase_M13_C"/>
</dbReference>
<protein>
    <submittedName>
        <fullName evidence="12">Uncharacterized protein</fullName>
    </submittedName>
</protein>
<keyword evidence="5" id="KW-0378">Hydrolase</keyword>
<organism evidence="12 13">
    <name type="scientific">Meganyctiphanes norvegica</name>
    <name type="common">Northern krill</name>
    <name type="synonym">Thysanopoda norvegica</name>
    <dbReference type="NCBI Taxonomy" id="48144"/>
    <lineage>
        <taxon>Eukaryota</taxon>
        <taxon>Metazoa</taxon>
        <taxon>Ecdysozoa</taxon>
        <taxon>Arthropoda</taxon>
        <taxon>Crustacea</taxon>
        <taxon>Multicrustacea</taxon>
        <taxon>Malacostraca</taxon>
        <taxon>Eumalacostraca</taxon>
        <taxon>Eucarida</taxon>
        <taxon>Euphausiacea</taxon>
        <taxon>Euphausiidae</taxon>
        <taxon>Meganyctiphanes</taxon>
    </lineage>
</organism>
<dbReference type="Proteomes" id="UP001497623">
    <property type="component" value="Unassembled WGS sequence"/>
</dbReference>
<keyword evidence="7" id="KW-0482">Metalloprotease</keyword>
<dbReference type="Gene3D" id="3.40.390.10">
    <property type="entry name" value="Collagenase (Catalytic Domain)"/>
    <property type="match status" value="1"/>
</dbReference>
<gene>
    <name evidence="12" type="ORF">MNOR_LOCUS20917</name>
</gene>
<dbReference type="GO" id="GO:0004222">
    <property type="term" value="F:metalloendopeptidase activity"/>
    <property type="evidence" value="ECO:0007669"/>
    <property type="project" value="InterPro"/>
</dbReference>
<evidence type="ECO:0000256" key="8">
    <source>
        <dbReference type="SAM" id="MobiDB-lite"/>
    </source>
</evidence>
<dbReference type="InterPro" id="IPR008753">
    <property type="entry name" value="Peptidase_M13_N"/>
</dbReference>
<proteinExistence type="inferred from homology"/>
<feature type="domain" description="Peptidase M13 N-terminal" evidence="11">
    <location>
        <begin position="245"/>
        <end position="641"/>
    </location>
</feature>
<reference evidence="12 13" key="1">
    <citation type="submission" date="2024-05" db="EMBL/GenBank/DDBJ databases">
        <authorList>
            <person name="Wallberg A."/>
        </authorList>
    </citation>
    <scope>NUCLEOTIDE SEQUENCE [LARGE SCALE GENOMIC DNA]</scope>
</reference>